<dbReference type="InterPro" id="IPR001360">
    <property type="entry name" value="Glyco_hydro_1"/>
</dbReference>
<evidence type="ECO:0000256" key="1">
    <source>
        <dbReference type="ARBA" id="ARBA00000448"/>
    </source>
</evidence>
<comment type="caution">
    <text evidence="12">The sequence shown here is derived from an EMBL/GenBank/DDBJ whole genome shotgun (WGS) entry which is preliminary data.</text>
</comment>
<proteinExistence type="inferred from homology"/>
<dbReference type="EC" id="3.2.1.21" evidence="3 10"/>
<dbReference type="SUPFAM" id="SSF51445">
    <property type="entry name" value="(Trans)glycosidases"/>
    <property type="match status" value="1"/>
</dbReference>
<evidence type="ECO:0000256" key="8">
    <source>
        <dbReference type="ARBA" id="ARBA00023326"/>
    </source>
</evidence>
<reference evidence="12 13" key="1">
    <citation type="submission" date="2020-03" db="EMBL/GenBank/DDBJ databases">
        <title>WGS of actinomycetes isolated from Thailand.</title>
        <authorList>
            <person name="Thawai C."/>
        </authorList>
    </citation>
    <scope>NUCLEOTIDE SEQUENCE [LARGE SCALE GENOMIC DNA]</scope>
    <source>
        <strain evidence="12 13">HSS6-12</strain>
    </source>
</reference>
<evidence type="ECO:0000256" key="11">
    <source>
        <dbReference type="SAM" id="MobiDB-lite"/>
    </source>
</evidence>
<gene>
    <name evidence="12" type="ORF">HCJ94_26290</name>
</gene>
<evidence type="ECO:0000256" key="10">
    <source>
        <dbReference type="RuleBase" id="RU361175"/>
    </source>
</evidence>
<dbReference type="NCBIfam" id="TIGR03356">
    <property type="entry name" value="BGL"/>
    <property type="match status" value="1"/>
</dbReference>
<evidence type="ECO:0000313" key="12">
    <source>
        <dbReference type="EMBL" id="NJP35384.1"/>
    </source>
</evidence>
<keyword evidence="6" id="KW-0119">Carbohydrate metabolism</keyword>
<dbReference type="GO" id="GO:0004565">
    <property type="term" value="F:beta-galactosidase activity"/>
    <property type="evidence" value="ECO:0007669"/>
    <property type="project" value="UniProtKB-EC"/>
</dbReference>
<keyword evidence="13" id="KW-1185">Reference proteome</keyword>
<protein>
    <recommendedName>
        <fullName evidence="3 10">Beta-glucosidase</fullName>
        <ecNumber evidence="3 10">3.2.1.21</ecNumber>
    </recommendedName>
</protein>
<evidence type="ECO:0000256" key="2">
    <source>
        <dbReference type="ARBA" id="ARBA00010838"/>
    </source>
</evidence>
<keyword evidence="4 10" id="KW-0378">Hydrolase</keyword>
<evidence type="ECO:0000256" key="5">
    <source>
        <dbReference type="ARBA" id="ARBA00023001"/>
    </source>
</evidence>
<dbReference type="Proteomes" id="UP000783871">
    <property type="component" value="Unassembled WGS sequence"/>
</dbReference>
<evidence type="ECO:0000256" key="9">
    <source>
        <dbReference type="PROSITE-ProRule" id="PRU10055"/>
    </source>
</evidence>
<evidence type="ECO:0000313" key="13">
    <source>
        <dbReference type="Proteomes" id="UP000783871"/>
    </source>
</evidence>
<organism evidence="12 13">
    <name type="scientific">Micromonospora thermarum</name>
    <dbReference type="NCBI Taxonomy" id="2720024"/>
    <lineage>
        <taxon>Bacteria</taxon>
        <taxon>Bacillati</taxon>
        <taxon>Actinomycetota</taxon>
        <taxon>Actinomycetes</taxon>
        <taxon>Micromonosporales</taxon>
        <taxon>Micromonosporaceae</taxon>
        <taxon>Micromonospora</taxon>
    </lineage>
</organism>
<dbReference type="PRINTS" id="PR00131">
    <property type="entry name" value="GLHYDRLASE1"/>
</dbReference>
<evidence type="ECO:0000256" key="7">
    <source>
        <dbReference type="ARBA" id="ARBA00023295"/>
    </source>
</evidence>
<keyword evidence="8" id="KW-0624">Polysaccharide degradation</keyword>
<keyword evidence="5" id="KW-0136">Cellulose degradation</keyword>
<comment type="similarity">
    <text evidence="2 10">Belongs to the glycosyl hydrolase 1 family.</text>
</comment>
<evidence type="ECO:0000256" key="6">
    <source>
        <dbReference type="ARBA" id="ARBA00023277"/>
    </source>
</evidence>
<dbReference type="InterPro" id="IPR017736">
    <property type="entry name" value="Glyco_hydro_1_beta-glucosidase"/>
</dbReference>
<dbReference type="InterPro" id="IPR033132">
    <property type="entry name" value="GH_1_N_CS"/>
</dbReference>
<dbReference type="InterPro" id="IPR018120">
    <property type="entry name" value="Glyco_hydro_1_AS"/>
</dbReference>
<dbReference type="Pfam" id="PF00232">
    <property type="entry name" value="Glyco_hydro_1"/>
    <property type="match status" value="1"/>
</dbReference>
<evidence type="ECO:0000256" key="4">
    <source>
        <dbReference type="ARBA" id="ARBA00022801"/>
    </source>
</evidence>
<dbReference type="Gene3D" id="3.20.20.80">
    <property type="entry name" value="Glycosidases"/>
    <property type="match status" value="1"/>
</dbReference>
<keyword evidence="7 10" id="KW-0326">Glycosidase</keyword>
<feature type="region of interest" description="Disordered" evidence="11">
    <location>
        <begin position="461"/>
        <end position="483"/>
    </location>
</feature>
<dbReference type="RefSeq" id="WP_168003729.1">
    <property type="nucleotide sequence ID" value="NZ_JAATEO010000041.1"/>
</dbReference>
<evidence type="ECO:0000256" key="3">
    <source>
        <dbReference type="ARBA" id="ARBA00012744"/>
    </source>
</evidence>
<dbReference type="PANTHER" id="PTHR10353:SF36">
    <property type="entry name" value="LP05116P"/>
    <property type="match status" value="1"/>
</dbReference>
<dbReference type="PANTHER" id="PTHR10353">
    <property type="entry name" value="GLYCOSYL HYDROLASE"/>
    <property type="match status" value="1"/>
</dbReference>
<dbReference type="InterPro" id="IPR017853">
    <property type="entry name" value="GH"/>
</dbReference>
<name>A0ABX0ZEH7_9ACTN</name>
<feature type="active site" description="Nucleophile" evidence="9">
    <location>
        <position position="365"/>
    </location>
</feature>
<accession>A0ABX0ZEH7</accession>
<dbReference type="PROSITE" id="PS00572">
    <property type="entry name" value="GLYCOSYL_HYDROL_F1_1"/>
    <property type="match status" value="1"/>
</dbReference>
<dbReference type="EMBL" id="JAATEO010000041">
    <property type="protein sequence ID" value="NJP35384.1"/>
    <property type="molecule type" value="Genomic_DNA"/>
</dbReference>
<sequence>MNITTTGGQDLGLDLAAFPAGFVWGAATAAYQIEGAANEGGRGPSIWDTFAHTPGRTLRGDTGDTACDHYHRWESDLDLVAELGLTAYRLSLSWSRLQPAGRGPLNPKAIAFYRQLLAGLRERGVRPFVTLYHWDLPQPLEDAGGWPMRATAERFAAYAGRVVAELGDLADDWVTLNEPWCSALLGYGTGKHAPGRTSYPDAVAAAHHLNLAHGLAVLRMREQRPGIRVGVTHLITDVVPASSAPADLAAAARTDADNNLMFLDPVLRGGYPDTVYDLYARYGLRELVRPTDEQTIATPIDFLGVNHYQQIIVSHDDAEPHLGAKAVPAEPATTSLRWSVKPESLRNVLLRIATDYPALPLYVTENGASFDDHVDHRGQVVDPERIDYLRGYFQAAAQAVREGVDLQGYFVWSLMDNFEWAEGYSKRFGLIYVDYSTQRRTPKASAGWYRYVITRHTRTVGQNRRGAAAESSAQKPHHTGDGA</sequence>
<comment type="catalytic activity">
    <reaction evidence="1 10">
        <text>Hydrolysis of terminal, non-reducing beta-D-glucosyl residues with release of beta-D-glucose.</text>
        <dbReference type="EC" id="3.2.1.21"/>
    </reaction>
</comment>
<dbReference type="PROSITE" id="PS00653">
    <property type="entry name" value="GLYCOSYL_HYDROL_F1_2"/>
    <property type="match status" value="1"/>
</dbReference>